<dbReference type="RefSeq" id="WP_048703295.1">
    <property type="nucleotide sequence ID" value="NZ_CP012034.1"/>
</dbReference>
<evidence type="ECO:0000313" key="7">
    <source>
        <dbReference type="EMBL" id="AKP66658.1"/>
    </source>
</evidence>
<dbReference type="GO" id="GO:0031119">
    <property type="term" value="P:tRNA pseudouridine synthesis"/>
    <property type="evidence" value="ECO:0007669"/>
    <property type="project" value="UniProtKB-UniRule"/>
</dbReference>
<evidence type="ECO:0000256" key="5">
    <source>
        <dbReference type="HAMAP-Rule" id="MF_01080"/>
    </source>
</evidence>
<dbReference type="HAMAP" id="MF_01080">
    <property type="entry name" value="TruB_bact"/>
    <property type="match status" value="1"/>
</dbReference>
<evidence type="ECO:0000256" key="1">
    <source>
        <dbReference type="ARBA" id="ARBA00000385"/>
    </source>
</evidence>
<dbReference type="EC" id="5.4.99.25" evidence="5"/>
<dbReference type="Proteomes" id="UP000036106">
    <property type="component" value="Chromosome"/>
</dbReference>
<evidence type="ECO:0000313" key="8">
    <source>
        <dbReference type="Proteomes" id="UP000036106"/>
    </source>
</evidence>
<dbReference type="NCBIfam" id="TIGR00431">
    <property type="entry name" value="TruB"/>
    <property type="match status" value="1"/>
</dbReference>
<name>A0A0H4QIZ2_9LACO</name>
<dbReference type="SUPFAM" id="SSF55120">
    <property type="entry name" value="Pseudouridine synthase"/>
    <property type="match status" value="1"/>
</dbReference>
<dbReference type="InterPro" id="IPR020103">
    <property type="entry name" value="PsdUridine_synth_cat_dom_sf"/>
</dbReference>
<comment type="catalytic activity">
    <reaction evidence="1 5">
        <text>uridine(55) in tRNA = pseudouridine(55) in tRNA</text>
        <dbReference type="Rhea" id="RHEA:42532"/>
        <dbReference type="Rhea" id="RHEA-COMP:10101"/>
        <dbReference type="Rhea" id="RHEA-COMP:10102"/>
        <dbReference type="ChEBI" id="CHEBI:65314"/>
        <dbReference type="ChEBI" id="CHEBI:65315"/>
        <dbReference type="EC" id="5.4.99.25"/>
    </reaction>
</comment>
<dbReference type="PANTHER" id="PTHR13767:SF2">
    <property type="entry name" value="PSEUDOURIDYLATE SYNTHASE TRUB1"/>
    <property type="match status" value="1"/>
</dbReference>
<keyword evidence="3 5" id="KW-0819">tRNA processing</keyword>
<dbReference type="Gene3D" id="3.30.2350.10">
    <property type="entry name" value="Pseudouridine synthase"/>
    <property type="match status" value="1"/>
</dbReference>
<dbReference type="InterPro" id="IPR002501">
    <property type="entry name" value="PsdUridine_synth_N"/>
</dbReference>
<feature type="domain" description="Pseudouridine synthase II N-terminal" evidence="6">
    <location>
        <begin position="23"/>
        <end position="179"/>
    </location>
</feature>
<dbReference type="CDD" id="cd02573">
    <property type="entry name" value="PseudoU_synth_EcTruB"/>
    <property type="match status" value="1"/>
</dbReference>
<evidence type="ECO:0000256" key="3">
    <source>
        <dbReference type="ARBA" id="ARBA00022694"/>
    </source>
</evidence>
<proteinExistence type="inferred from homology"/>
<comment type="similarity">
    <text evidence="2 5">Belongs to the pseudouridine synthase TruB family. Type 1 subfamily.</text>
</comment>
<protein>
    <recommendedName>
        <fullName evidence="5">tRNA pseudouridine synthase B</fullName>
        <ecNumber evidence="5">5.4.99.25</ecNumber>
    </recommendedName>
    <alternativeName>
        <fullName evidence="5">tRNA pseudouridine(55) synthase</fullName>
        <shortName evidence="5">Psi55 synthase</shortName>
    </alternativeName>
    <alternativeName>
        <fullName evidence="5">tRNA pseudouridylate synthase</fullName>
    </alternativeName>
    <alternativeName>
        <fullName evidence="5">tRNA-uridine isomerase</fullName>
    </alternativeName>
</protein>
<dbReference type="AlphaFoldDB" id="A0A0H4QIZ2"/>
<sequence>MNGVVPLNKEIGKTSSDYVYVLRKVLKTKKIGHTGTLDPLVDGVLPICVGQATKLVNRLTNSPKEYEGEITLGRSTTTEDREGETVKTTKLDAPVSIEELNKTFKSMTGEITQIPPMFSAVKVNGKKLYEYARAGIEVERPERTITIYDFYLLGDPEFDEKLGQQKVRFHVRCSKGTYVRTLAVEFGEQLGFPAFMSQLTRTKSAGYELSQTFKLSEIESMVESNSTDFIRSIDDVLSNIPTHSLTKDEWEIGVLHGGFLDLPDADESQDLRVQKDSVTKAIYKFDKVRKTWVPDIMLLKNE</sequence>
<dbReference type="FunFam" id="3.30.2350.10:FF:000011">
    <property type="entry name" value="tRNA pseudouridine synthase B"/>
    <property type="match status" value="1"/>
</dbReference>
<dbReference type="STRING" id="1007676.ABM34_03190"/>
<organism evidence="7 8">
    <name type="scientific">Companilactobacillus ginsenosidimutans</name>
    <dbReference type="NCBI Taxonomy" id="1007676"/>
    <lineage>
        <taxon>Bacteria</taxon>
        <taxon>Bacillati</taxon>
        <taxon>Bacillota</taxon>
        <taxon>Bacilli</taxon>
        <taxon>Lactobacillales</taxon>
        <taxon>Lactobacillaceae</taxon>
        <taxon>Companilactobacillus</taxon>
    </lineage>
</organism>
<evidence type="ECO:0000256" key="4">
    <source>
        <dbReference type="ARBA" id="ARBA00023235"/>
    </source>
</evidence>
<comment type="function">
    <text evidence="5">Responsible for synthesis of pseudouridine from uracil-55 in the psi GC loop of transfer RNAs.</text>
</comment>
<reference evidence="8" key="1">
    <citation type="submission" date="2015-07" db="EMBL/GenBank/DDBJ databases">
        <title>Lactobacillus ginsenosidimutans/EMML 3141/ whole genome sequencing.</title>
        <authorList>
            <person name="Kim M.K."/>
            <person name="Im W.-T."/>
            <person name="Srinivasan S."/>
            <person name="Lee J.-J."/>
        </authorList>
    </citation>
    <scope>NUCLEOTIDE SEQUENCE [LARGE SCALE GENOMIC DNA]</scope>
    <source>
        <strain evidence="8">EMML 3041</strain>
    </source>
</reference>
<feature type="active site" description="Nucleophile" evidence="5">
    <location>
        <position position="38"/>
    </location>
</feature>
<dbReference type="GO" id="GO:0160148">
    <property type="term" value="F:tRNA pseudouridine(55) synthase activity"/>
    <property type="evidence" value="ECO:0007669"/>
    <property type="project" value="UniProtKB-EC"/>
</dbReference>
<keyword evidence="8" id="KW-1185">Reference proteome</keyword>
<evidence type="ECO:0000256" key="2">
    <source>
        <dbReference type="ARBA" id="ARBA00005642"/>
    </source>
</evidence>
<dbReference type="Pfam" id="PF01509">
    <property type="entry name" value="TruB_N"/>
    <property type="match status" value="1"/>
</dbReference>
<accession>A0A0H4QIZ2</accession>
<dbReference type="PANTHER" id="PTHR13767">
    <property type="entry name" value="TRNA-PSEUDOURIDINE SYNTHASE"/>
    <property type="match status" value="1"/>
</dbReference>
<dbReference type="KEGG" id="lgn:ABM34_03190"/>
<dbReference type="GO" id="GO:1990481">
    <property type="term" value="P:mRNA pseudouridine synthesis"/>
    <property type="evidence" value="ECO:0007669"/>
    <property type="project" value="TreeGrafter"/>
</dbReference>
<dbReference type="PATRIC" id="fig|1007676.4.peg.660"/>
<evidence type="ECO:0000259" key="6">
    <source>
        <dbReference type="Pfam" id="PF01509"/>
    </source>
</evidence>
<dbReference type="GO" id="GO:0003723">
    <property type="term" value="F:RNA binding"/>
    <property type="evidence" value="ECO:0007669"/>
    <property type="project" value="InterPro"/>
</dbReference>
<dbReference type="EMBL" id="CP012034">
    <property type="protein sequence ID" value="AKP66658.1"/>
    <property type="molecule type" value="Genomic_DNA"/>
</dbReference>
<keyword evidence="4 5" id="KW-0413">Isomerase</keyword>
<gene>
    <name evidence="5" type="primary">truB</name>
    <name evidence="7" type="ORF">ABM34_03190</name>
</gene>
<dbReference type="OrthoDB" id="9802309at2"/>
<dbReference type="InterPro" id="IPR014780">
    <property type="entry name" value="tRNA_psdUridine_synth_TruB"/>
</dbReference>